<evidence type="ECO:0000256" key="1">
    <source>
        <dbReference type="SAM" id="MobiDB-lite"/>
    </source>
</evidence>
<name>A0A2H9ZTV5_9ASPA</name>
<proteinExistence type="predicted"/>
<dbReference type="EMBL" id="KZ454003">
    <property type="protein sequence ID" value="PKA46729.1"/>
    <property type="molecule type" value="Genomic_DNA"/>
</dbReference>
<dbReference type="AlphaFoldDB" id="A0A2H9ZTV5"/>
<protein>
    <submittedName>
        <fullName evidence="2">Uncharacterized protein</fullName>
    </submittedName>
</protein>
<sequence>MNTTTPIKRCLDTVDIILSEMEKCYNAAQRSVSMRSLHYRNVICEYLTAQLGFDFSAEPIGASYYQFSIHSFKLHQPKPSFSTHTFGQSFIPPTSTQPSSSAPPPSTQPLSSSGVESFFTTKFVNFIMDSFRELEEKAERNHQ</sequence>
<accession>A0A2H9ZTV5</accession>
<evidence type="ECO:0000313" key="2">
    <source>
        <dbReference type="EMBL" id="PKA46729.1"/>
    </source>
</evidence>
<organism evidence="2 3">
    <name type="scientific">Apostasia shenzhenica</name>
    <dbReference type="NCBI Taxonomy" id="1088818"/>
    <lineage>
        <taxon>Eukaryota</taxon>
        <taxon>Viridiplantae</taxon>
        <taxon>Streptophyta</taxon>
        <taxon>Embryophyta</taxon>
        <taxon>Tracheophyta</taxon>
        <taxon>Spermatophyta</taxon>
        <taxon>Magnoliopsida</taxon>
        <taxon>Liliopsida</taxon>
        <taxon>Asparagales</taxon>
        <taxon>Orchidaceae</taxon>
        <taxon>Apostasioideae</taxon>
        <taxon>Apostasia</taxon>
    </lineage>
</organism>
<evidence type="ECO:0000313" key="3">
    <source>
        <dbReference type="Proteomes" id="UP000236161"/>
    </source>
</evidence>
<dbReference type="Proteomes" id="UP000236161">
    <property type="component" value="Unassembled WGS sequence"/>
</dbReference>
<reference evidence="2 3" key="1">
    <citation type="journal article" date="2017" name="Nature">
        <title>The Apostasia genome and the evolution of orchids.</title>
        <authorList>
            <person name="Zhang G.Q."/>
            <person name="Liu K.W."/>
            <person name="Li Z."/>
            <person name="Lohaus R."/>
            <person name="Hsiao Y.Y."/>
            <person name="Niu S.C."/>
            <person name="Wang J.Y."/>
            <person name="Lin Y.C."/>
            <person name="Xu Q."/>
            <person name="Chen L.J."/>
            <person name="Yoshida K."/>
            <person name="Fujiwara S."/>
            <person name="Wang Z.W."/>
            <person name="Zhang Y.Q."/>
            <person name="Mitsuda N."/>
            <person name="Wang M."/>
            <person name="Liu G.H."/>
            <person name="Pecoraro L."/>
            <person name="Huang H.X."/>
            <person name="Xiao X.J."/>
            <person name="Lin M."/>
            <person name="Wu X.Y."/>
            <person name="Wu W.L."/>
            <person name="Chen Y.Y."/>
            <person name="Chang S.B."/>
            <person name="Sakamoto S."/>
            <person name="Ohme-Takagi M."/>
            <person name="Yagi M."/>
            <person name="Zeng S.J."/>
            <person name="Shen C.Y."/>
            <person name="Yeh C.M."/>
            <person name="Luo Y.B."/>
            <person name="Tsai W.C."/>
            <person name="Van de Peer Y."/>
            <person name="Liu Z.J."/>
        </authorList>
    </citation>
    <scope>NUCLEOTIDE SEQUENCE [LARGE SCALE GENOMIC DNA]</scope>
    <source>
        <strain evidence="3">cv. Shenzhen</strain>
        <tissue evidence="2">Stem</tissue>
    </source>
</reference>
<keyword evidence="3" id="KW-1185">Reference proteome</keyword>
<feature type="region of interest" description="Disordered" evidence="1">
    <location>
        <begin position="83"/>
        <end position="113"/>
    </location>
</feature>
<feature type="compositionally biased region" description="Low complexity" evidence="1">
    <location>
        <begin position="88"/>
        <end position="100"/>
    </location>
</feature>
<gene>
    <name evidence="2" type="ORF">AXF42_Ash021513</name>
</gene>